<evidence type="ECO:0000256" key="1">
    <source>
        <dbReference type="ARBA" id="ARBA00004370"/>
    </source>
</evidence>
<dbReference type="SMART" id="SM00409">
    <property type="entry name" value="IG"/>
    <property type="match status" value="2"/>
</dbReference>
<dbReference type="Pfam" id="PF07686">
    <property type="entry name" value="V-set"/>
    <property type="match status" value="2"/>
</dbReference>
<dbReference type="InterPro" id="IPR050671">
    <property type="entry name" value="CD300_family_receptors"/>
</dbReference>
<feature type="domain" description="Immunoglobulin" evidence="5">
    <location>
        <begin position="222"/>
        <end position="319"/>
    </location>
</feature>
<dbReference type="PANTHER" id="PTHR11860:SF87">
    <property type="entry name" value="CMRF35-LIKE MOLECULE 8"/>
    <property type="match status" value="1"/>
</dbReference>
<dbReference type="GO" id="GO:0005886">
    <property type="term" value="C:plasma membrane"/>
    <property type="evidence" value="ECO:0007669"/>
    <property type="project" value="TreeGrafter"/>
</dbReference>
<accession>A0AAV9SKH7</accession>
<dbReference type="InterPro" id="IPR013106">
    <property type="entry name" value="Ig_V-set"/>
</dbReference>
<gene>
    <name evidence="6" type="ORF">CRENBAI_025640</name>
</gene>
<dbReference type="InterPro" id="IPR036179">
    <property type="entry name" value="Ig-like_dom_sf"/>
</dbReference>
<organism evidence="6 7">
    <name type="scientific">Crenichthys baileyi</name>
    <name type="common">White River springfish</name>
    <dbReference type="NCBI Taxonomy" id="28760"/>
    <lineage>
        <taxon>Eukaryota</taxon>
        <taxon>Metazoa</taxon>
        <taxon>Chordata</taxon>
        <taxon>Craniata</taxon>
        <taxon>Vertebrata</taxon>
        <taxon>Euteleostomi</taxon>
        <taxon>Actinopterygii</taxon>
        <taxon>Neopterygii</taxon>
        <taxon>Teleostei</taxon>
        <taxon>Neoteleostei</taxon>
        <taxon>Acanthomorphata</taxon>
        <taxon>Ovalentaria</taxon>
        <taxon>Atherinomorphae</taxon>
        <taxon>Cyprinodontiformes</taxon>
        <taxon>Goodeidae</taxon>
        <taxon>Crenichthys</taxon>
    </lineage>
</organism>
<evidence type="ECO:0000313" key="6">
    <source>
        <dbReference type="EMBL" id="KAK5621598.1"/>
    </source>
</evidence>
<keyword evidence="2" id="KW-0812">Transmembrane</keyword>
<dbReference type="InterPro" id="IPR013783">
    <property type="entry name" value="Ig-like_fold"/>
</dbReference>
<evidence type="ECO:0000313" key="7">
    <source>
        <dbReference type="Proteomes" id="UP001311232"/>
    </source>
</evidence>
<sequence>MKSIFLLILSVMTGAESLTEVNACWEGWVEITSKYPHKEEIYDKVQVVSPANTIQSNQTEKWEKSDQFYLYHDTVKKFIRLIVQPFKSKDNGTYCFKFGQTTPPEKRKVKNVEKNNCTTINQTAYRTAKTNIRCNYSDLDQSKIKFICKGNNFTCKEILTTQLSKRSKGRFSLTDINSGFDLSVSQVSLNDAGVYWCGVKEKDDSYRAGIRKIQLKVKNITIFKRYPTAGKSLRLFCKYSANISNLIKFICKGENQNECQDIGNTTNTSIKGRFMIMDNKINLTITITLREVTAGDSGTYWCGAENTDEERSKIFISMFVVTVGE</sequence>
<keyword evidence="7" id="KW-1185">Reference proteome</keyword>
<dbReference type="EMBL" id="JAHHUM010000298">
    <property type="protein sequence ID" value="KAK5621598.1"/>
    <property type="molecule type" value="Genomic_DNA"/>
</dbReference>
<reference evidence="6 7" key="1">
    <citation type="submission" date="2021-06" db="EMBL/GenBank/DDBJ databases">
        <authorList>
            <person name="Palmer J.M."/>
        </authorList>
    </citation>
    <scope>NUCLEOTIDE SEQUENCE [LARGE SCALE GENOMIC DNA]</scope>
    <source>
        <strain evidence="6 7">MEX-2019</strain>
        <tissue evidence="6">Muscle</tissue>
    </source>
</reference>
<evidence type="ECO:0000256" key="4">
    <source>
        <dbReference type="SAM" id="SignalP"/>
    </source>
</evidence>
<dbReference type="InterPro" id="IPR003599">
    <property type="entry name" value="Ig_sub"/>
</dbReference>
<keyword evidence="4" id="KW-0732">Signal</keyword>
<feature type="signal peptide" evidence="4">
    <location>
        <begin position="1"/>
        <end position="17"/>
    </location>
</feature>
<comment type="caution">
    <text evidence="6">The sequence shown here is derived from an EMBL/GenBank/DDBJ whole genome shotgun (WGS) entry which is preliminary data.</text>
</comment>
<dbReference type="AlphaFoldDB" id="A0AAV9SKH7"/>
<dbReference type="SUPFAM" id="SSF48726">
    <property type="entry name" value="Immunoglobulin"/>
    <property type="match status" value="2"/>
</dbReference>
<feature type="chain" id="PRO_5043519151" description="Immunoglobulin domain-containing protein" evidence="4">
    <location>
        <begin position="18"/>
        <end position="325"/>
    </location>
</feature>
<dbReference type="PANTHER" id="PTHR11860">
    <property type="entry name" value="POLYMERIC-IMMUNOGLOBULIN RECEPTOR"/>
    <property type="match status" value="1"/>
</dbReference>
<evidence type="ECO:0000256" key="2">
    <source>
        <dbReference type="ARBA" id="ARBA00022692"/>
    </source>
</evidence>
<feature type="domain" description="Immunoglobulin" evidence="5">
    <location>
        <begin position="119"/>
        <end position="218"/>
    </location>
</feature>
<dbReference type="Proteomes" id="UP001311232">
    <property type="component" value="Unassembled WGS sequence"/>
</dbReference>
<name>A0AAV9SKH7_9TELE</name>
<evidence type="ECO:0000256" key="3">
    <source>
        <dbReference type="ARBA" id="ARBA00023136"/>
    </source>
</evidence>
<dbReference type="Gene3D" id="2.60.40.10">
    <property type="entry name" value="Immunoglobulins"/>
    <property type="match status" value="2"/>
</dbReference>
<proteinExistence type="predicted"/>
<protein>
    <recommendedName>
        <fullName evidence="5">Immunoglobulin domain-containing protein</fullName>
    </recommendedName>
</protein>
<comment type="subcellular location">
    <subcellularLocation>
        <location evidence="1">Membrane</location>
    </subcellularLocation>
</comment>
<keyword evidence="3" id="KW-0472">Membrane</keyword>
<dbReference type="GO" id="GO:0004888">
    <property type="term" value="F:transmembrane signaling receptor activity"/>
    <property type="evidence" value="ECO:0007669"/>
    <property type="project" value="TreeGrafter"/>
</dbReference>
<evidence type="ECO:0000259" key="5">
    <source>
        <dbReference type="SMART" id="SM00409"/>
    </source>
</evidence>